<feature type="region of interest" description="Disordered" evidence="1">
    <location>
        <begin position="1"/>
        <end position="33"/>
    </location>
</feature>
<dbReference type="Gene3D" id="2.80.10.70">
    <property type="entry name" value="Spindlin/Ssty"/>
    <property type="match status" value="1"/>
</dbReference>
<organism evidence="2 3">
    <name type="scientific">Mytilus coruscus</name>
    <name type="common">Sea mussel</name>
    <dbReference type="NCBI Taxonomy" id="42192"/>
    <lineage>
        <taxon>Eukaryota</taxon>
        <taxon>Metazoa</taxon>
        <taxon>Spiralia</taxon>
        <taxon>Lophotrochozoa</taxon>
        <taxon>Mollusca</taxon>
        <taxon>Bivalvia</taxon>
        <taxon>Autobranchia</taxon>
        <taxon>Pteriomorphia</taxon>
        <taxon>Mytilida</taxon>
        <taxon>Mytiloidea</taxon>
        <taxon>Mytilidae</taxon>
        <taxon>Mytilinae</taxon>
        <taxon>Mytilus</taxon>
    </lineage>
</organism>
<name>A0A6J8C0U6_MYTCO</name>
<dbReference type="InterPro" id="IPR011335">
    <property type="entry name" value="Restrct_endonuc-II-like"/>
</dbReference>
<dbReference type="InterPro" id="IPR042567">
    <property type="entry name" value="SPIN/Ssty_sf"/>
</dbReference>
<feature type="compositionally biased region" description="Basic and acidic residues" evidence="1">
    <location>
        <begin position="21"/>
        <end position="30"/>
    </location>
</feature>
<dbReference type="EMBL" id="CACVKT020004253">
    <property type="protein sequence ID" value="CAC5388740.1"/>
    <property type="molecule type" value="Genomic_DNA"/>
</dbReference>
<dbReference type="Proteomes" id="UP000507470">
    <property type="component" value="Unassembled WGS sequence"/>
</dbReference>
<dbReference type="GO" id="GO:0006281">
    <property type="term" value="P:DNA repair"/>
    <property type="evidence" value="ECO:0007669"/>
    <property type="project" value="UniProtKB-ARBA"/>
</dbReference>
<dbReference type="AlphaFoldDB" id="A0A6J8C0U6"/>
<evidence type="ECO:0000256" key="1">
    <source>
        <dbReference type="SAM" id="MobiDB-lite"/>
    </source>
</evidence>
<keyword evidence="3" id="KW-1185">Reference proteome</keyword>
<accession>A0A6J8C0U6</accession>
<reference evidence="2 3" key="1">
    <citation type="submission" date="2020-06" db="EMBL/GenBank/DDBJ databases">
        <authorList>
            <person name="Li R."/>
            <person name="Bekaert M."/>
        </authorList>
    </citation>
    <scope>NUCLEOTIDE SEQUENCE [LARGE SCALE GENOMIC DNA]</scope>
    <source>
        <strain evidence="3">wild</strain>
    </source>
</reference>
<protein>
    <submittedName>
        <fullName evidence="2">Uncharacterized protein</fullName>
    </submittedName>
</protein>
<dbReference type="SUPFAM" id="SSF52980">
    <property type="entry name" value="Restriction endonuclease-like"/>
    <property type="match status" value="1"/>
</dbReference>
<evidence type="ECO:0000313" key="3">
    <source>
        <dbReference type="Proteomes" id="UP000507470"/>
    </source>
</evidence>
<sequence length="206" mass="24340">MSSNHDKLYQQRKQCIAKNNKSKDKKEIKERRWKRKVSSLNECNSISAKRHYGKESMQTESDVSEEELTKLKNKFQKNNIELTTSEIIKIEKDTKMQVCSKKWKDERRKRFTASNLGNILKENPILKTRRKCSQLKFLGRRISHEWIEEDNSSKWYSGTVTAVLTELDRADGAEYEVLYDGDDEPHILHYLLEDYRSCSLKCLDVL</sequence>
<evidence type="ECO:0000313" key="2">
    <source>
        <dbReference type="EMBL" id="CAC5388740.1"/>
    </source>
</evidence>
<dbReference type="OrthoDB" id="6151662at2759"/>
<proteinExistence type="predicted"/>
<gene>
    <name evidence="2" type="ORF">MCOR_23987</name>
</gene>